<dbReference type="Gene3D" id="3.20.20.80">
    <property type="entry name" value="Glycosidases"/>
    <property type="match status" value="2"/>
</dbReference>
<dbReference type="AlphaFoldDB" id="A0A2A9P3E8"/>
<dbReference type="EMBL" id="LAZP02000955">
    <property type="protein sequence ID" value="PFH55382.1"/>
    <property type="molecule type" value="Genomic_DNA"/>
</dbReference>
<keyword evidence="3" id="KW-1185">Reference proteome</keyword>
<organism evidence="2 3">
    <name type="scientific">Ophiocordyceps unilateralis</name>
    <name type="common">Zombie-ant fungus</name>
    <name type="synonym">Torrubia unilateralis</name>
    <dbReference type="NCBI Taxonomy" id="268505"/>
    <lineage>
        <taxon>Eukaryota</taxon>
        <taxon>Fungi</taxon>
        <taxon>Dikarya</taxon>
        <taxon>Ascomycota</taxon>
        <taxon>Pezizomycotina</taxon>
        <taxon>Sordariomycetes</taxon>
        <taxon>Hypocreomycetidae</taxon>
        <taxon>Hypocreales</taxon>
        <taxon>Ophiocordycipitaceae</taxon>
        <taxon>Ophiocordyceps</taxon>
    </lineage>
</organism>
<proteinExistence type="predicted"/>
<evidence type="ECO:0000313" key="2">
    <source>
        <dbReference type="EMBL" id="PFH55382.1"/>
    </source>
</evidence>
<evidence type="ECO:0000259" key="1">
    <source>
        <dbReference type="Pfam" id="PF05089"/>
    </source>
</evidence>
<dbReference type="STRING" id="268505.A0A2A9P3E8"/>
<protein>
    <recommendedName>
        <fullName evidence="1">Alpha-N-acetylglucosaminidase tim-barrel domain-containing protein</fullName>
    </recommendedName>
</protein>
<comment type="caution">
    <text evidence="2">The sequence shown here is derived from an EMBL/GenBank/DDBJ whole genome shotgun (WGS) entry which is preliminary data.</text>
</comment>
<reference evidence="2 3" key="1">
    <citation type="journal article" date="2015" name="BMC Genomics">
        <title>Gene expression during zombie ant biting behavior reflects the complexity underlying fungal parasitic behavioral manipulation.</title>
        <authorList>
            <person name="de Bekker C."/>
            <person name="Ohm R.A."/>
            <person name="Loreto R.G."/>
            <person name="Sebastian A."/>
            <person name="Albert I."/>
            <person name="Merrow M."/>
            <person name="Brachmann A."/>
            <person name="Hughes D.P."/>
        </authorList>
    </citation>
    <scope>NUCLEOTIDE SEQUENCE [LARGE SCALE GENOMIC DNA]</scope>
    <source>
        <strain evidence="2 3">SC16a</strain>
    </source>
</reference>
<name>A0A2A9P3E8_OPHUN</name>
<gene>
    <name evidence="2" type="ORF">XA68_18445</name>
</gene>
<evidence type="ECO:0000313" key="3">
    <source>
        <dbReference type="Proteomes" id="UP000037136"/>
    </source>
</evidence>
<dbReference type="PANTHER" id="PTHR12872:SF1">
    <property type="entry name" value="ALPHA-N-ACETYLGLUCOSAMINIDASE"/>
    <property type="match status" value="1"/>
</dbReference>
<accession>A0A2A9P3E8</accession>
<dbReference type="OrthoDB" id="64736at2759"/>
<dbReference type="Pfam" id="PF05089">
    <property type="entry name" value="NAGLU"/>
    <property type="match status" value="1"/>
</dbReference>
<dbReference type="InterPro" id="IPR024733">
    <property type="entry name" value="NAGLU_tim-barrel"/>
</dbReference>
<sequence>MFLDSFRAIGLSDDEILPFFSVGQPFQSWNRFGNVHGSWGGGDDLPPWGWIEAQRIVQLMVQRASGLSGLRTGCPASGPARGEVVVLDLFAESQAMKQESLYGRASAVVSGPKRRPGFRLPSLVGLGLAPEAYGNDEVIYDLLLDQAWSTTDTVRNKKP</sequence>
<dbReference type="InterPro" id="IPR007781">
    <property type="entry name" value="NAGLU"/>
</dbReference>
<feature type="domain" description="Alpha-N-acetylglucosaminidase tim-barrel" evidence="1">
    <location>
        <begin position="100"/>
        <end position="149"/>
    </location>
</feature>
<dbReference type="PANTHER" id="PTHR12872">
    <property type="entry name" value="ALPHA-N-ACETYLGLUCOSAMINIDASE"/>
    <property type="match status" value="1"/>
</dbReference>
<reference evidence="2 3" key="2">
    <citation type="journal article" date="2017" name="Sci. Rep.">
        <title>Ant-infecting Ophiocordyceps genomes reveal a high diversity of potential behavioral manipulation genes and a possible major role for enterotoxins.</title>
        <authorList>
            <person name="de Bekker C."/>
            <person name="Ohm R.A."/>
            <person name="Evans H.C."/>
            <person name="Brachmann A."/>
            <person name="Hughes D.P."/>
        </authorList>
    </citation>
    <scope>NUCLEOTIDE SEQUENCE [LARGE SCALE GENOMIC DNA]</scope>
    <source>
        <strain evidence="2 3">SC16a</strain>
    </source>
</reference>
<dbReference type="Proteomes" id="UP000037136">
    <property type="component" value="Unassembled WGS sequence"/>
</dbReference>